<name>A0A0F8YDZ4_9ZZZZ</name>
<protein>
    <submittedName>
        <fullName evidence="1">Uncharacterized protein</fullName>
    </submittedName>
</protein>
<dbReference type="Gene3D" id="3.40.50.300">
    <property type="entry name" value="P-loop containing nucleotide triphosphate hydrolases"/>
    <property type="match status" value="1"/>
</dbReference>
<feature type="non-terminal residue" evidence="1">
    <location>
        <position position="384"/>
    </location>
</feature>
<sequence>HPDTLGHVTDDVSQKITYAAKRCLTDLYFLITEVLYCGESNKYGPMHEWMCKAVGKEKRQLWLLPRDHFKSTILTIGYCIQCILNDPYESNLILSSKDEHAYAFSEEIKKHFVFNERLRAMFGPWCPDRDWDAKGEWTSPAKSFFGGRRREPTVVATGFKSRLASRHYKRGFLDDVIEESRVTIECLAFYVEDRTLYKIAQREGFPIELMNEMKTSLNVCCKKNNIQEEKKDIAEFLWTFYPKQDIFTNYQERIHKYRKGLGEYIKFEIINSQSYVPHPVKVKCKLKNRNVFGLISIHTDIGAKKDYTNNIGLMTFREAIHSGKPPRELYFKDCILGGVHGINIRDILSGMDHINGEMEYYIKNLKEKIKDEWNKTLSWEFHGN</sequence>
<dbReference type="AlphaFoldDB" id="A0A0F8YDZ4"/>
<reference evidence="1" key="1">
    <citation type="journal article" date="2015" name="Nature">
        <title>Complex archaea that bridge the gap between prokaryotes and eukaryotes.</title>
        <authorList>
            <person name="Spang A."/>
            <person name="Saw J.H."/>
            <person name="Jorgensen S.L."/>
            <person name="Zaremba-Niedzwiedzka K."/>
            <person name="Martijn J."/>
            <person name="Lind A.E."/>
            <person name="van Eijk R."/>
            <person name="Schleper C."/>
            <person name="Guy L."/>
            <person name="Ettema T.J."/>
        </authorList>
    </citation>
    <scope>NUCLEOTIDE SEQUENCE</scope>
</reference>
<dbReference type="InterPro" id="IPR027417">
    <property type="entry name" value="P-loop_NTPase"/>
</dbReference>
<proteinExistence type="predicted"/>
<organism evidence="1">
    <name type="scientific">marine sediment metagenome</name>
    <dbReference type="NCBI Taxonomy" id="412755"/>
    <lineage>
        <taxon>unclassified sequences</taxon>
        <taxon>metagenomes</taxon>
        <taxon>ecological metagenomes</taxon>
    </lineage>
</organism>
<gene>
    <name evidence="1" type="ORF">LCGC14_2909390</name>
</gene>
<evidence type="ECO:0000313" key="1">
    <source>
        <dbReference type="EMBL" id="KKK71890.1"/>
    </source>
</evidence>
<feature type="non-terminal residue" evidence="1">
    <location>
        <position position="1"/>
    </location>
</feature>
<comment type="caution">
    <text evidence="1">The sequence shown here is derived from an EMBL/GenBank/DDBJ whole genome shotgun (WGS) entry which is preliminary data.</text>
</comment>
<accession>A0A0F8YDZ4</accession>
<dbReference type="EMBL" id="LAZR01057528">
    <property type="protein sequence ID" value="KKK71890.1"/>
    <property type="molecule type" value="Genomic_DNA"/>
</dbReference>